<feature type="transmembrane region" description="Helical" evidence="6">
    <location>
        <begin position="283"/>
        <end position="299"/>
    </location>
</feature>
<evidence type="ECO:0000256" key="4">
    <source>
        <dbReference type="ARBA" id="ARBA00022989"/>
    </source>
</evidence>
<feature type="transmembrane region" description="Helical" evidence="6">
    <location>
        <begin position="225"/>
        <end position="246"/>
    </location>
</feature>
<keyword evidence="2" id="KW-1003">Cell membrane</keyword>
<dbReference type="eggNOG" id="COG0697">
    <property type="taxonomic scope" value="Bacteria"/>
</dbReference>
<evidence type="ECO:0000256" key="1">
    <source>
        <dbReference type="ARBA" id="ARBA00004651"/>
    </source>
</evidence>
<dbReference type="KEGG" id="msu:MS1825"/>
<feature type="transmembrane region" description="Helical" evidence="6">
    <location>
        <begin position="129"/>
        <end position="147"/>
    </location>
</feature>
<sequence>MLMPHFTQSKGYGYFCLILATFFWGGNYMFGRILSHVIPPIILNYLRWLPAAIILLLLFAKYLPQQRHIIRKNWQILTALALLGVLIFPVFLYQGLQTTTALNASIYLAVVPIVVMFLNRICFKDTIRFPVFIGALISFIGVLWLLSHGELSRLLTFNVNRGDLWAIGSAVSWSVYCSIIRLRPKEIGNSVMLTAQVGIAMIIFTPVFLSQLNTENLQIISELTYGQWMIILYLIIGPSILSYGFWNYGMTIVGGTKGAAFTNATPLFAAALGILVLGEQLHGYHLISSLLIVIGLTLCNKK</sequence>
<evidence type="ECO:0000256" key="2">
    <source>
        <dbReference type="ARBA" id="ARBA00022475"/>
    </source>
</evidence>
<dbReference type="InterPro" id="IPR037185">
    <property type="entry name" value="EmrE-like"/>
</dbReference>
<dbReference type="InterPro" id="IPR050638">
    <property type="entry name" value="AA-Vitamin_Transporters"/>
</dbReference>
<evidence type="ECO:0000256" key="3">
    <source>
        <dbReference type="ARBA" id="ARBA00022692"/>
    </source>
</evidence>
<dbReference type="AlphaFoldDB" id="Q65RH8"/>
<protein>
    <submittedName>
        <fullName evidence="8">RhaT protein</fullName>
    </submittedName>
</protein>
<accession>Q65RH8</accession>
<dbReference type="PANTHER" id="PTHR32322">
    <property type="entry name" value="INNER MEMBRANE TRANSPORTER"/>
    <property type="match status" value="1"/>
</dbReference>
<dbReference type="Pfam" id="PF00892">
    <property type="entry name" value="EamA"/>
    <property type="match status" value="2"/>
</dbReference>
<evidence type="ECO:0000256" key="5">
    <source>
        <dbReference type="ARBA" id="ARBA00023136"/>
    </source>
</evidence>
<keyword evidence="3 6" id="KW-0812">Transmembrane</keyword>
<feature type="transmembrane region" description="Helical" evidence="6">
    <location>
        <begin position="191"/>
        <end position="213"/>
    </location>
</feature>
<organism evidence="8 9">
    <name type="scientific">Mannheimia succiniciproducens (strain KCTC 0769BP / MBEL55E)</name>
    <dbReference type="NCBI Taxonomy" id="221988"/>
    <lineage>
        <taxon>Bacteria</taxon>
        <taxon>Pseudomonadati</taxon>
        <taxon>Pseudomonadota</taxon>
        <taxon>Gammaproteobacteria</taxon>
        <taxon>Pasteurellales</taxon>
        <taxon>Pasteurellaceae</taxon>
        <taxon>Basfia</taxon>
    </lineage>
</organism>
<evidence type="ECO:0000256" key="6">
    <source>
        <dbReference type="SAM" id="Phobius"/>
    </source>
</evidence>
<dbReference type="STRING" id="221988.MS1825"/>
<keyword evidence="4 6" id="KW-1133">Transmembrane helix</keyword>
<comment type="subcellular location">
    <subcellularLocation>
        <location evidence="1">Cell membrane</location>
        <topology evidence="1">Multi-pass membrane protein</topology>
    </subcellularLocation>
</comment>
<feature type="transmembrane region" description="Helical" evidence="6">
    <location>
        <begin position="45"/>
        <end position="64"/>
    </location>
</feature>
<feature type="domain" description="EamA" evidence="7">
    <location>
        <begin position="161"/>
        <end position="298"/>
    </location>
</feature>
<name>Q65RH8_MANSM</name>
<keyword evidence="5 6" id="KW-0472">Membrane</keyword>
<feature type="transmembrane region" description="Helical" evidence="6">
    <location>
        <begin position="76"/>
        <end position="96"/>
    </location>
</feature>
<evidence type="ECO:0000313" key="8">
    <source>
        <dbReference type="EMBL" id="AAU38432.1"/>
    </source>
</evidence>
<feature type="domain" description="EamA" evidence="7">
    <location>
        <begin position="12"/>
        <end position="146"/>
    </location>
</feature>
<dbReference type="InterPro" id="IPR000620">
    <property type="entry name" value="EamA_dom"/>
</dbReference>
<dbReference type="GO" id="GO:0005886">
    <property type="term" value="C:plasma membrane"/>
    <property type="evidence" value="ECO:0007669"/>
    <property type="project" value="UniProtKB-SubCell"/>
</dbReference>
<dbReference type="Proteomes" id="UP000000607">
    <property type="component" value="Chromosome"/>
</dbReference>
<dbReference type="EMBL" id="AE016827">
    <property type="protein sequence ID" value="AAU38432.1"/>
    <property type="molecule type" value="Genomic_DNA"/>
</dbReference>
<dbReference type="SUPFAM" id="SSF103481">
    <property type="entry name" value="Multidrug resistance efflux transporter EmrE"/>
    <property type="match status" value="2"/>
</dbReference>
<feature type="transmembrane region" description="Helical" evidence="6">
    <location>
        <begin position="12"/>
        <end position="30"/>
    </location>
</feature>
<gene>
    <name evidence="8" type="primary">rhaT</name>
    <name evidence="8" type="ordered locus">MS1825</name>
</gene>
<keyword evidence="9" id="KW-1185">Reference proteome</keyword>
<dbReference type="PANTHER" id="PTHR32322:SF18">
    <property type="entry name" value="S-ADENOSYLMETHIONINE_S-ADENOSYLHOMOCYSTEINE TRANSPORTER"/>
    <property type="match status" value="1"/>
</dbReference>
<feature type="transmembrane region" description="Helical" evidence="6">
    <location>
        <begin position="102"/>
        <end position="122"/>
    </location>
</feature>
<dbReference type="HOGENOM" id="CLU_033863_4_4_6"/>
<evidence type="ECO:0000259" key="7">
    <source>
        <dbReference type="Pfam" id="PF00892"/>
    </source>
</evidence>
<feature type="transmembrane region" description="Helical" evidence="6">
    <location>
        <begin position="258"/>
        <end position="277"/>
    </location>
</feature>
<reference evidence="8 9" key="1">
    <citation type="journal article" date="2004" name="Nat. Biotechnol.">
        <title>The genome sequence of the capnophilic rumen bacterium Mannheimia succiniciproducens.</title>
        <authorList>
            <person name="Hong S.H."/>
            <person name="Kim J.S."/>
            <person name="Lee S.Y."/>
            <person name="In Y.H."/>
            <person name="Choi S.S."/>
            <person name="Rih J.-K."/>
            <person name="Kim C.H."/>
            <person name="Jeong H."/>
            <person name="Hur C.G."/>
            <person name="Kim J.J."/>
        </authorList>
    </citation>
    <scope>NUCLEOTIDE SEQUENCE [LARGE SCALE GENOMIC DNA]</scope>
    <source>
        <strain evidence="9">KCTC 0769BP / MBEL55E</strain>
    </source>
</reference>
<feature type="transmembrane region" description="Helical" evidence="6">
    <location>
        <begin position="162"/>
        <end position="179"/>
    </location>
</feature>
<evidence type="ECO:0000313" key="9">
    <source>
        <dbReference type="Proteomes" id="UP000000607"/>
    </source>
</evidence>
<proteinExistence type="predicted"/>